<organism evidence="12 13">
    <name type="scientific">Botryobasidium botryosum (strain FD-172 SS1)</name>
    <dbReference type="NCBI Taxonomy" id="930990"/>
    <lineage>
        <taxon>Eukaryota</taxon>
        <taxon>Fungi</taxon>
        <taxon>Dikarya</taxon>
        <taxon>Basidiomycota</taxon>
        <taxon>Agaricomycotina</taxon>
        <taxon>Agaricomycetes</taxon>
        <taxon>Cantharellales</taxon>
        <taxon>Botryobasidiaceae</taxon>
        <taxon>Botryobasidium</taxon>
    </lineage>
</organism>
<feature type="domain" description="Deacetylase sirtuin-type" evidence="11">
    <location>
        <begin position="167"/>
        <end position="471"/>
    </location>
</feature>
<comment type="similarity">
    <text evidence="3">Belongs to the sirtuin family. Class I subfamily.</text>
</comment>
<dbReference type="GO" id="GO:0005739">
    <property type="term" value="C:mitochondrion"/>
    <property type="evidence" value="ECO:0007669"/>
    <property type="project" value="UniProtKB-SubCell"/>
</dbReference>
<evidence type="ECO:0000313" key="12">
    <source>
        <dbReference type="EMBL" id="KDQ18877.1"/>
    </source>
</evidence>
<evidence type="ECO:0000256" key="5">
    <source>
        <dbReference type="ARBA" id="ARBA00022723"/>
    </source>
</evidence>
<feature type="active site" description="Proton acceptor" evidence="9">
    <location>
        <position position="295"/>
    </location>
</feature>
<dbReference type="STRING" id="930990.A0A067N447"/>
<keyword evidence="13" id="KW-1185">Reference proteome</keyword>
<dbReference type="EMBL" id="KL198020">
    <property type="protein sequence ID" value="KDQ18877.1"/>
    <property type="molecule type" value="Genomic_DNA"/>
</dbReference>
<feature type="binding site" evidence="9">
    <location>
        <position position="330"/>
    </location>
    <ligand>
        <name>Zn(2+)</name>
        <dbReference type="ChEBI" id="CHEBI:29105"/>
    </ligand>
</feature>
<comment type="cofactor">
    <cofactor evidence="1">
        <name>Zn(2+)</name>
        <dbReference type="ChEBI" id="CHEBI:29105"/>
    </cofactor>
</comment>
<accession>A0A067N447</accession>
<protein>
    <recommendedName>
        <fullName evidence="11">Deacetylase sirtuin-type domain-containing protein</fullName>
    </recommendedName>
</protein>
<feature type="region of interest" description="Disordered" evidence="10">
    <location>
        <begin position="476"/>
        <end position="496"/>
    </location>
</feature>
<dbReference type="OrthoDB" id="420264at2759"/>
<dbReference type="InParanoid" id="A0A067N447"/>
<dbReference type="AlphaFoldDB" id="A0A067N447"/>
<reference evidence="13" key="1">
    <citation type="journal article" date="2014" name="Proc. Natl. Acad. Sci. U.S.A.">
        <title>Extensive sampling of basidiomycete genomes demonstrates inadequacy of the white-rot/brown-rot paradigm for wood decay fungi.</title>
        <authorList>
            <person name="Riley R."/>
            <person name="Salamov A.A."/>
            <person name="Brown D.W."/>
            <person name="Nagy L.G."/>
            <person name="Floudas D."/>
            <person name="Held B.W."/>
            <person name="Levasseur A."/>
            <person name="Lombard V."/>
            <person name="Morin E."/>
            <person name="Otillar R."/>
            <person name="Lindquist E.A."/>
            <person name="Sun H."/>
            <person name="LaButti K.M."/>
            <person name="Schmutz J."/>
            <person name="Jabbour D."/>
            <person name="Luo H."/>
            <person name="Baker S.E."/>
            <person name="Pisabarro A.G."/>
            <person name="Walton J.D."/>
            <person name="Blanchette R.A."/>
            <person name="Henrissat B."/>
            <person name="Martin F."/>
            <person name="Cullen D."/>
            <person name="Hibbett D.S."/>
            <person name="Grigoriev I.V."/>
        </authorList>
    </citation>
    <scope>NUCLEOTIDE SEQUENCE [LARGE SCALE GENOMIC DNA]</scope>
    <source>
        <strain evidence="13">FD-172 SS1</strain>
    </source>
</reference>
<keyword evidence="6 9" id="KW-0862">Zinc</keyword>
<dbReference type="InterPro" id="IPR026590">
    <property type="entry name" value="Ssirtuin_cat_dom"/>
</dbReference>
<name>A0A067N447_BOTB1</name>
<feature type="compositionally biased region" description="Basic and acidic residues" evidence="10">
    <location>
        <begin position="361"/>
        <end position="373"/>
    </location>
</feature>
<dbReference type="Gene3D" id="3.40.50.1220">
    <property type="entry name" value="TPP-binding domain"/>
    <property type="match status" value="1"/>
</dbReference>
<evidence type="ECO:0000256" key="2">
    <source>
        <dbReference type="ARBA" id="ARBA00004173"/>
    </source>
</evidence>
<feature type="binding site" evidence="9">
    <location>
        <position position="303"/>
    </location>
    <ligand>
        <name>Zn(2+)</name>
        <dbReference type="ChEBI" id="CHEBI:29105"/>
    </ligand>
</feature>
<dbReference type="GO" id="GO:0046970">
    <property type="term" value="F:histone H4K16 deacetylase activity, NAD-dependent"/>
    <property type="evidence" value="ECO:0007669"/>
    <property type="project" value="TreeGrafter"/>
</dbReference>
<dbReference type="PANTHER" id="PTHR11085">
    <property type="entry name" value="NAD-DEPENDENT PROTEIN DEACYLASE SIRTUIN-5, MITOCHONDRIAL-RELATED"/>
    <property type="match status" value="1"/>
</dbReference>
<dbReference type="Proteomes" id="UP000027195">
    <property type="component" value="Unassembled WGS sequence"/>
</dbReference>
<keyword evidence="7" id="KW-0520">NAD</keyword>
<evidence type="ECO:0000256" key="10">
    <source>
        <dbReference type="SAM" id="MobiDB-lite"/>
    </source>
</evidence>
<feature type="compositionally biased region" description="Basic residues" evidence="10">
    <location>
        <begin position="351"/>
        <end position="360"/>
    </location>
</feature>
<evidence type="ECO:0000256" key="7">
    <source>
        <dbReference type="ARBA" id="ARBA00023027"/>
    </source>
</evidence>
<dbReference type="Gene3D" id="3.30.1600.10">
    <property type="entry name" value="SIR2/SIRT2 'Small Domain"/>
    <property type="match status" value="1"/>
</dbReference>
<evidence type="ECO:0000256" key="6">
    <source>
        <dbReference type="ARBA" id="ARBA00022833"/>
    </source>
</evidence>
<dbReference type="InterPro" id="IPR050134">
    <property type="entry name" value="NAD-dep_sirtuin_deacylases"/>
</dbReference>
<comment type="subcellular location">
    <subcellularLocation>
        <location evidence="2">Mitochondrion</location>
    </subcellularLocation>
</comment>
<evidence type="ECO:0000313" key="13">
    <source>
        <dbReference type="Proteomes" id="UP000027195"/>
    </source>
</evidence>
<dbReference type="InterPro" id="IPR026591">
    <property type="entry name" value="Sirtuin_cat_small_dom_sf"/>
</dbReference>
<dbReference type="HOGENOM" id="CLU_023643_5_2_1"/>
<dbReference type="FunCoup" id="A0A067N447">
    <property type="interactions" value="238"/>
</dbReference>
<evidence type="ECO:0000259" key="11">
    <source>
        <dbReference type="PROSITE" id="PS50305"/>
    </source>
</evidence>
<keyword evidence="5 9" id="KW-0479">Metal-binding</keyword>
<dbReference type="InterPro" id="IPR003000">
    <property type="entry name" value="Sirtuin"/>
</dbReference>
<dbReference type="InterPro" id="IPR029035">
    <property type="entry name" value="DHS-like_NAD/FAD-binding_dom"/>
</dbReference>
<dbReference type="PANTHER" id="PTHR11085:SF9">
    <property type="entry name" value="NAD-DEPENDENT PROTEIN DEACETYLASE SIRTUIN-1"/>
    <property type="match status" value="1"/>
</dbReference>
<proteinExistence type="inferred from homology"/>
<dbReference type="PROSITE" id="PS50305">
    <property type="entry name" value="SIRTUIN"/>
    <property type="match status" value="1"/>
</dbReference>
<dbReference type="Pfam" id="PF02146">
    <property type="entry name" value="SIR2"/>
    <property type="match status" value="1"/>
</dbReference>
<keyword evidence="4" id="KW-0808">Transferase</keyword>
<evidence type="ECO:0000256" key="4">
    <source>
        <dbReference type="ARBA" id="ARBA00022679"/>
    </source>
</evidence>
<feature type="binding site" evidence="9">
    <location>
        <position position="306"/>
    </location>
    <ligand>
        <name>Zn(2+)</name>
        <dbReference type="ChEBI" id="CHEBI:29105"/>
    </ligand>
</feature>
<dbReference type="SUPFAM" id="SSF52467">
    <property type="entry name" value="DHS-like NAD/FAD-binding domain"/>
    <property type="match status" value="1"/>
</dbReference>
<feature type="region of interest" description="Disordered" evidence="10">
    <location>
        <begin position="544"/>
        <end position="585"/>
    </location>
</feature>
<sequence>MASKSLKAIPSHLKYPHSILESVYGSVGHHASCTAKYDEDTADLFFSQSIFIPDLTSNELASMKRLRYDEDLEPWYPASHAYPELMLEDDLKIRKHFKSLPLEHDLRKCGARRWMRVYVREQKIPVWKLLCWLDFTVPLLFRRPEIQARLLPTLRAAALQFKSKRSKNPNINTISDVLSLLRASKNIVVLSGAGISVSCGIPDFRSPDGLYARLCEEGEYDFDDPQDMFSITYFKEKPYVFYSFAHKIYSSDFQPSPSHYFLKSLEDQNKLLRNYTQNIDTLEMKAGVRRVIQCHGSFATASCVECGYQVNGSEIESHIMSQQIPVCPMCAEWSREETRASIGSATSDQKKRGRSSRRRKPWEGDSSDEKSEEQQDAVPYIMKPDITFFGEQLSDEFDNLLVEDKDKVDLLIIIGTSLKVSPVSEIPVEIPHSVPQILINKTPVSHANPDVIMLGDADYIIEYLCRELRWGLPAASRTSTPLSKSPKKQVPGQEEAKRVRNSHLWLFEGAQPGPWLKTFEAKLDEAEMIDAQELDPVLTLHTDRFTRPDSGVGSKLAAAPPRAGSPLKRGTGAPENQEKAKRKRA</sequence>
<evidence type="ECO:0000256" key="9">
    <source>
        <dbReference type="PROSITE-ProRule" id="PRU00236"/>
    </source>
</evidence>
<evidence type="ECO:0000256" key="1">
    <source>
        <dbReference type="ARBA" id="ARBA00001947"/>
    </source>
</evidence>
<feature type="binding site" evidence="9">
    <location>
        <position position="327"/>
    </location>
    <ligand>
        <name>Zn(2+)</name>
        <dbReference type="ChEBI" id="CHEBI:29105"/>
    </ligand>
</feature>
<dbReference type="GO" id="GO:0070403">
    <property type="term" value="F:NAD+ binding"/>
    <property type="evidence" value="ECO:0007669"/>
    <property type="project" value="InterPro"/>
</dbReference>
<evidence type="ECO:0000256" key="3">
    <source>
        <dbReference type="ARBA" id="ARBA00006924"/>
    </source>
</evidence>
<dbReference type="GO" id="GO:0046872">
    <property type="term" value="F:metal ion binding"/>
    <property type="evidence" value="ECO:0007669"/>
    <property type="project" value="UniProtKB-KW"/>
</dbReference>
<keyword evidence="8" id="KW-0496">Mitochondrion</keyword>
<gene>
    <name evidence="12" type="ORF">BOTBODRAFT_28366</name>
</gene>
<evidence type="ECO:0000256" key="8">
    <source>
        <dbReference type="ARBA" id="ARBA00023128"/>
    </source>
</evidence>
<feature type="region of interest" description="Disordered" evidence="10">
    <location>
        <begin position="338"/>
        <end position="377"/>
    </location>
</feature>
<dbReference type="GO" id="GO:0005634">
    <property type="term" value="C:nucleus"/>
    <property type="evidence" value="ECO:0007669"/>
    <property type="project" value="TreeGrafter"/>
</dbReference>